<dbReference type="Pfam" id="PF05216">
    <property type="entry name" value="UNC-50"/>
    <property type="match status" value="1"/>
</dbReference>
<protein>
    <submittedName>
        <fullName evidence="8 9">Protein unc-50 homolog</fullName>
    </submittedName>
</protein>
<feature type="transmembrane region" description="Helical" evidence="6">
    <location>
        <begin position="233"/>
        <end position="262"/>
    </location>
</feature>
<keyword evidence="7" id="KW-1185">Reference proteome</keyword>
<evidence type="ECO:0000256" key="6">
    <source>
        <dbReference type="SAM" id="Phobius"/>
    </source>
</evidence>
<feature type="transmembrane region" description="Helical" evidence="6">
    <location>
        <begin position="123"/>
        <end position="146"/>
    </location>
</feature>
<gene>
    <name evidence="8 9 10" type="primary">LOC107264470</name>
</gene>
<evidence type="ECO:0000313" key="7">
    <source>
        <dbReference type="Proteomes" id="UP000694920"/>
    </source>
</evidence>
<evidence type="ECO:0000256" key="5">
    <source>
        <dbReference type="ARBA" id="ARBA00023136"/>
    </source>
</evidence>
<reference evidence="8 9" key="1">
    <citation type="submission" date="2025-04" db="UniProtKB">
        <authorList>
            <consortium name="RefSeq"/>
        </authorList>
    </citation>
    <scope>IDENTIFICATION</scope>
</reference>
<keyword evidence="4 6" id="KW-1133">Transmembrane helix</keyword>
<dbReference type="AlphaFoldDB" id="A0AAJ7BL67"/>
<evidence type="ECO:0000256" key="4">
    <source>
        <dbReference type="ARBA" id="ARBA00022989"/>
    </source>
</evidence>
<keyword evidence="3 6" id="KW-0812">Transmembrane</keyword>
<dbReference type="RefSeq" id="XP_015588241.1">
    <property type="nucleotide sequence ID" value="XM_015732755.2"/>
</dbReference>
<comment type="subcellular location">
    <subcellularLocation>
        <location evidence="1">Membrane</location>
        <topology evidence="1">Multi-pass membrane protein</topology>
    </subcellularLocation>
</comment>
<evidence type="ECO:0000313" key="10">
    <source>
        <dbReference type="RefSeq" id="XP_015588241.1"/>
    </source>
</evidence>
<name>A0AAJ7BL67_CEPCN</name>
<dbReference type="InterPro" id="IPR007881">
    <property type="entry name" value="UNC-50"/>
</dbReference>
<evidence type="ECO:0000313" key="8">
    <source>
        <dbReference type="RefSeq" id="XP_015588239.1"/>
    </source>
</evidence>
<dbReference type="Proteomes" id="UP000694920">
    <property type="component" value="Unplaced"/>
</dbReference>
<accession>A0AAJ7BL67</accession>
<dbReference type="PANTHER" id="PTHR12841:SF6">
    <property type="entry name" value="PROTEIN UNC-50 HOMOLOG"/>
    <property type="match status" value="1"/>
</dbReference>
<feature type="transmembrane region" description="Helical" evidence="6">
    <location>
        <begin position="167"/>
        <end position="187"/>
    </location>
</feature>
<organism evidence="7 8">
    <name type="scientific">Cephus cinctus</name>
    <name type="common">Wheat stem sawfly</name>
    <dbReference type="NCBI Taxonomy" id="211228"/>
    <lineage>
        <taxon>Eukaryota</taxon>
        <taxon>Metazoa</taxon>
        <taxon>Ecdysozoa</taxon>
        <taxon>Arthropoda</taxon>
        <taxon>Hexapoda</taxon>
        <taxon>Insecta</taxon>
        <taxon>Pterygota</taxon>
        <taxon>Neoptera</taxon>
        <taxon>Endopterygota</taxon>
        <taxon>Hymenoptera</taxon>
        <taxon>Cephoidea</taxon>
        <taxon>Cephidae</taxon>
        <taxon>Cephus</taxon>
    </lineage>
</organism>
<feature type="transmembrane region" description="Helical" evidence="6">
    <location>
        <begin position="199"/>
        <end position="221"/>
    </location>
</feature>
<dbReference type="PANTHER" id="PTHR12841">
    <property type="entry name" value="PROTEIN UNC-50 HOMOLOG"/>
    <property type="match status" value="1"/>
</dbReference>
<proteinExistence type="inferred from homology"/>
<dbReference type="RefSeq" id="XP_015588240.1">
    <property type="nucleotide sequence ID" value="XM_015732754.2"/>
</dbReference>
<evidence type="ECO:0000256" key="1">
    <source>
        <dbReference type="ARBA" id="ARBA00004141"/>
    </source>
</evidence>
<dbReference type="GO" id="GO:0000139">
    <property type="term" value="C:Golgi membrane"/>
    <property type="evidence" value="ECO:0007669"/>
    <property type="project" value="TreeGrafter"/>
</dbReference>
<evidence type="ECO:0000313" key="9">
    <source>
        <dbReference type="RefSeq" id="XP_015588240.1"/>
    </source>
</evidence>
<feature type="transmembrane region" description="Helical" evidence="6">
    <location>
        <begin position="94"/>
        <end position="117"/>
    </location>
</feature>
<keyword evidence="5 6" id="KW-0472">Membrane</keyword>
<dbReference type="RefSeq" id="XP_015588239.1">
    <property type="nucleotide sequence ID" value="XM_015732753.2"/>
</dbReference>
<dbReference type="CTD" id="25972"/>
<comment type="similarity">
    <text evidence="2">Belongs to the unc-50 family.</text>
</comment>
<sequence>MKYSTSPSTSRCTSPMLLHSGTMLPTPVTYRRNCMGAATKCYKYLRKLLKFDQMDFEFASWQMIYLFTAPQKVYRNFQSRKQTKSQFARDDPAFVVLLSFWLCISSIGFAILLGLGFFQFFKFLFYVILVDCIGTGIIVATLFWFITNRYLRVDRTQDVEWGYAFDIHLNAFFPPLIILHFLQLFMYNGLIKYVGFGSIFLGNTLWLIAVSYYIYITFLGYTSIQILHRTQLILMALPCALVLYIVTLAIGFNISNMVMIFYHERVM</sequence>
<dbReference type="GeneID" id="107264470"/>
<evidence type="ECO:0000256" key="2">
    <source>
        <dbReference type="ARBA" id="ARBA00006293"/>
    </source>
</evidence>
<evidence type="ECO:0000256" key="3">
    <source>
        <dbReference type="ARBA" id="ARBA00022692"/>
    </source>
</evidence>
<dbReference type="KEGG" id="ccin:107264470"/>